<organism evidence="1 2">
    <name type="scientific">Streptomyces phage Coruscant</name>
    <dbReference type="NCBI Taxonomy" id="2739834"/>
    <lineage>
        <taxon>Viruses</taxon>
        <taxon>Duplodnaviria</taxon>
        <taxon>Heunggongvirae</taxon>
        <taxon>Uroviricota</taxon>
        <taxon>Caudoviricetes</taxon>
        <taxon>Stanwilliamsviridae</taxon>
        <taxon>Boydwoodruffvirinae</taxon>
        <taxon>Coruscantvirus</taxon>
        <taxon>Coruscantvirus coruscant</taxon>
    </lineage>
</organism>
<proteinExistence type="predicted"/>
<name>A0A7G4AVZ3_9CAUD</name>
<keyword evidence="2" id="KW-1185">Reference proteome</keyword>
<evidence type="ECO:0000313" key="1">
    <source>
        <dbReference type="EMBL" id="QMP84183.1"/>
    </source>
</evidence>
<gene>
    <name evidence="1" type="ORF">HUN41_00054</name>
</gene>
<sequence>MIKTRRGRASALPLVLCYNQRMSFETLKVAELRQLADDYAVDYDAKDNKTVLIAKLNENGVTWEYHKAQIGEVEEIVETAPVQEVASFDSPTESFVEQDVLLRMTRANSTFQVRGATFTQASPYAVVKESDADFIMDTYEGFRIASPKEVREFYK</sequence>
<reference evidence="1 2" key="1">
    <citation type="submission" date="2020-07" db="EMBL/GenBank/DDBJ databases">
        <title>Streptomyces phage Genome sequencing and assembly.</title>
        <authorList>
            <person name="Sharma V."/>
            <person name="Hardy A."/>
            <person name="Frunzke J."/>
        </authorList>
    </citation>
    <scope>NUCLEOTIDE SEQUENCE [LARGE SCALE GENOMIC DNA]</scope>
</reference>
<dbReference type="Proteomes" id="UP000515922">
    <property type="component" value="Segment"/>
</dbReference>
<protein>
    <submittedName>
        <fullName evidence="1">Uncharacterized protein</fullName>
    </submittedName>
</protein>
<evidence type="ECO:0000313" key="2">
    <source>
        <dbReference type="Proteomes" id="UP000515922"/>
    </source>
</evidence>
<dbReference type="EMBL" id="MT711976">
    <property type="protein sequence ID" value="QMP84183.1"/>
    <property type="molecule type" value="Genomic_DNA"/>
</dbReference>
<accession>A0A7G4AVZ3</accession>